<evidence type="ECO:0000313" key="1">
    <source>
        <dbReference type="EMBL" id="KAI9909281.1"/>
    </source>
</evidence>
<gene>
    <name evidence="1" type="ORF">PsorP6_014656</name>
</gene>
<dbReference type="EMBL" id="CM047586">
    <property type="protein sequence ID" value="KAI9909281.1"/>
    <property type="molecule type" value="Genomic_DNA"/>
</dbReference>
<keyword evidence="2" id="KW-1185">Reference proteome</keyword>
<reference evidence="1 2" key="1">
    <citation type="journal article" date="2022" name="bioRxiv">
        <title>The genome of the oomycete Peronosclerospora sorghi, a cosmopolitan pathogen of maize and sorghum, is inflated with dispersed pseudogenes.</title>
        <authorList>
            <person name="Fletcher K."/>
            <person name="Martin F."/>
            <person name="Isakeit T."/>
            <person name="Cavanaugh K."/>
            <person name="Magill C."/>
            <person name="Michelmore R."/>
        </authorList>
    </citation>
    <scope>NUCLEOTIDE SEQUENCE [LARGE SCALE GENOMIC DNA]</scope>
    <source>
        <strain evidence="1">P6</strain>
    </source>
</reference>
<organism evidence="1 2">
    <name type="scientific">Peronosclerospora sorghi</name>
    <dbReference type="NCBI Taxonomy" id="230839"/>
    <lineage>
        <taxon>Eukaryota</taxon>
        <taxon>Sar</taxon>
        <taxon>Stramenopiles</taxon>
        <taxon>Oomycota</taxon>
        <taxon>Peronosporomycetes</taxon>
        <taxon>Peronosporales</taxon>
        <taxon>Peronosporaceae</taxon>
        <taxon>Peronosclerospora</taxon>
    </lineage>
</organism>
<accession>A0ACC0VT55</accession>
<proteinExistence type="predicted"/>
<dbReference type="Proteomes" id="UP001163321">
    <property type="component" value="Chromosome 7"/>
</dbReference>
<name>A0ACC0VT55_9STRA</name>
<evidence type="ECO:0000313" key="2">
    <source>
        <dbReference type="Proteomes" id="UP001163321"/>
    </source>
</evidence>
<protein>
    <submittedName>
        <fullName evidence="1">Uncharacterized protein</fullName>
    </submittedName>
</protein>
<sequence length="60" mass="6790">MKELDLVHLHAVDYTVRVSAASYSKYYFHLRSMGATLGVIRVGDERAPLNLDTARKLQVL</sequence>
<comment type="caution">
    <text evidence="1">The sequence shown here is derived from an EMBL/GenBank/DDBJ whole genome shotgun (WGS) entry which is preliminary data.</text>
</comment>